<gene>
    <name evidence="5" type="primary">mcpA_14</name>
    <name evidence="5" type="ORF">SDC9_149586</name>
</gene>
<evidence type="ECO:0000256" key="1">
    <source>
        <dbReference type="ARBA" id="ARBA00023224"/>
    </source>
</evidence>
<dbReference type="SMART" id="SM00283">
    <property type="entry name" value="MA"/>
    <property type="match status" value="1"/>
</dbReference>
<feature type="coiled-coil region" evidence="3">
    <location>
        <begin position="158"/>
        <end position="186"/>
    </location>
</feature>
<keyword evidence="1" id="KW-0807">Transducer</keyword>
<dbReference type="PANTHER" id="PTHR32089:SF112">
    <property type="entry name" value="LYSOZYME-LIKE PROTEIN-RELATED"/>
    <property type="match status" value="1"/>
</dbReference>
<name>A0A645ELY0_9ZZZZ</name>
<dbReference type="EMBL" id="VSSQ01048314">
    <property type="protein sequence ID" value="MPN02370.1"/>
    <property type="molecule type" value="Genomic_DNA"/>
</dbReference>
<organism evidence="5">
    <name type="scientific">bioreactor metagenome</name>
    <dbReference type="NCBI Taxonomy" id="1076179"/>
    <lineage>
        <taxon>unclassified sequences</taxon>
        <taxon>metagenomes</taxon>
        <taxon>ecological metagenomes</taxon>
    </lineage>
</organism>
<evidence type="ECO:0000256" key="3">
    <source>
        <dbReference type="SAM" id="Coils"/>
    </source>
</evidence>
<dbReference type="Gene3D" id="1.10.287.950">
    <property type="entry name" value="Methyl-accepting chemotaxis protein"/>
    <property type="match status" value="1"/>
</dbReference>
<proteinExistence type="inferred from homology"/>
<dbReference type="AlphaFoldDB" id="A0A645ELY0"/>
<dbReference type="Pfam" id="PF00015">
    <property type="entry name" value="MCPsignal"/>
    <property type="match status" value="1"/>
</dbReference>
<evidence type="ECO:0000313" key="5">
    <source>
        <dbReference type="EMBL" id="MPN02370.1"/>
    </source>
</evidence>
<dbReference type="PROSITE" id="PS50111">
    <property type="entry name" value="CHEMOTAXIS_TRANSDUC_2"/>
    <property type="match status" value="1"/>
</dbReference>
<evidence type="ECO:0000256" key="2">
    <source>
        <dbReference type="ARBA" id="ARBA00029447"/>
    </source>
</evidence>
<dbReference type="GO" id="GO:0007165">
    <property type="term" value="P:signal transduction"/>
    <property type="evidence" value="ECO:0007669"/>
    <property type="project" value="UniProtKB-KW"/>
</dbReference>
<protein>
    <submittedName>
        <fullName evidence="5">Methyl-accepting chemotaxis protein McpA</fullName>
    </submittedName>
</protein>
<accession>A0A645ELY0</accession>
<dbReference type="PRINTS" id="PR00260">
    <property type="entry name" value="CHEMTRNSDUCR"/>
</dbReference>
<dbReference type="GO" id="GO:0004888">
    <property type="term" value="F:transmembrane signaling receptor activity"/>
    <property type="evidence" value="ECO:0007669"/>
    <property type="project" value="InterPro"/>
</dbReference>
<feature type="coiled-coil region" evidence="3">
    <location>
        <begin position="60"/>
        <end position="87"/>
    </location>
</feature>
<evidence type="ECO:0000259" key="4">
    <source>
        <dbReference type="PROSITE" id="PS50111"/>
    </source>
</evidence>
<comment type="caution">
    <text evidence="5">The sequence shown here is derived from an EMBL/GenBank/DDBJ whole genome shotgun (WGS) entry which is preliminary data.</text>
</comment>
<keyword evidence="3" id="KW-0175">Coiled coil</keyword>
<sequence length="209" mass="22227">MNRIEETVDVSARVISKLGDRSKEIGQIVNTIHSIADQTNLLALNAAIEAARAGEHGRGFAVVAEEVRQLAEQAQKATKQISDLIGEIQSDTDDAVLAMSTGTKEVRLGADVVSATGESFREISLLVSEVSRQVIEISKAIEQMSAGSQQIVGSAQEIDQLSKTAANEAQNVSAATEEQLASMEEIASSSEGLSKLAVEMQSVIEKFKV</sequence>
<comment type="similarity">
    <text evidence="2">Belongs to the methyl-accepting chemotaxis (MCP) protein family.</text>
</comment>
<dbReference type="PANTHER" id="PTHR32089">
    <property type="entry name" value="METHYL-ACCEPTING CHEMOTAXIS PROTEIN MCPB"/>
    <property type="match status" value="1"/>
</dbReference>
<dbReference type="GO" id="GO:0006935">
    <property type="term" value="P:chemotaxis"/>
    <property type="evidence" value="ECO:0007669"/>
    <property type="project" value="InterPro"/>
</dbReference>
<dbReference type="InterPro" id="IPR004089">
    <property type="entry name" value="MCPsignal_dom"/>
</dbReference>
<feature type="domain" description="Methyl-accepting transducer" evidence="4">
    <location>
        <begin position="1"/>
        <end position="159"/>
    </location>
</feature>
<dbReference type="GO" id="GO:0016020">
    <property type="term" value="C:membrane"/>
    <property type="evidence" value="ECO:0007669"/>
    <property type="project" value="InterPro"/>
</dbReference>
<dbReference type="SUPFAM" id="SSF58104">
    <property type="entry name" value="Methyl-accepting chemotaxis protein (MCP) signaling domain"/>
    <property type="match status" value="1"/>
</dbReference>
<dbReference type="InterPro" id="IPR004090">
    <property type="entry name" value="Chemotax_Me-accpt_rcpt"/>
</dbReference>
<reference evidence="5" key="1">
    <citation type="submission" date="2019-08" db="EMBL/GenBank/DDBJ databases">
        <authorList>
            <person name="Kucharzyk K."/>
            <person name="Murdoch R.W."/>
            <person name="Higgins S."/>
            <person name="Loffler F."/>
        </authorList>
    </citation>
    <scope>NUCLEOTIDE SEQUENCE</scope>
</reference>